<feature type="region of interest" description="Disordered" evidence="1">
    <location>
        <begin position="81"/>
        <end position="138"/>
    </location>
</feature>
<feature type="compositionally biased region" description="Polar residues" evidence="1">
    <location>
        <begin position="81"/>
        <end position="103"/>
    </location>
</feature>
<gene>
    <name evidence="2" type="ORF">H0A36_17665</name>
</gene>
<protein>
    <submittedName>
        <fullName evidence="2">Uncharacterized protein</fullName>
    </submittedName>
</protein>
<feature type="compositionally biased region" description="Polar residues" evidence="1">
    <location>
        <begin position="118"/>
        <end position="127"/>
    </location>
</feature>
<name>A0A853IFA8_9GAMM</name>
<proteinExistence type="predicted"/>
<dbReference type="AlphaFoldDB" id="A0A853IFA8"/>
<evidence type="ECO:0000313" key="3">
    <source>
        <dbReference type="Proteomes" id="UP000569732"/>
    </source>
</evidence>
<evidence type="ECO:0000256" key="1">
    <source>
        <dbReference type="SAM" id="MobiDB-lite"/>
    </source>
</evidence>
<organism evidence="2 3">
    <name type="scientific">Spartinivicinus marinus</name>
    <dbReference type="NCBI Taxonomy" id="2994442"/>
    <lineage>
        <taxon>Bacteria</taxon>
        <taxon>Pseudomonadati</taxon>
        <taxon>Pseudomonadota</taxon>
        <taxon>Gammaproteobacteria</taxon>
        <taxon>Oceanospirillales</taxon>
        <taxon>Zooshikellaceae</taxon>
        <taxon>Spartinivicinus</taxon>
    </lineage>
</organism>
<dbReference type="EMBL" id="JACCKB010000030">
    <property type="protein sequence ID" value="NYZ67845.1"/>
    <property type="molecule type" value="Genomic_DNA"/>
</dbReference>
<comment type="caution">
    <text evidence="2">The sequence shown here is derived from an EMBL/GenBank/DDBJ whole genome shotgun (WGS) entry which is preliminary data.</text>
</comment>
<dbReference type="RefSeq" id="WP_180569868.1">
    <property type="nucleotide sequence ID" value="NZ_JACCKB010000030.1"/>
</dbReference>
<feature type="compositionally biased region" description="Basic and acidic residues" evidence="1">
    <location>
        <begin position="104"/>
        <end position="117"/>
    </location>
</feature>
<keyword evidence="3" id="KW-1185">Reference proteome</keyword>
<sequence>MAERRLTLLLDDQQDKDILEAFDNAGKGVTKLGRRRLNIAYLIEEAGVFDQLEFLMKQGIHKKASAFEVLEKAIQITKMIQDTSETSSPSNGNSITNQVGKSIDTSKVESTSVEKTDVQTTESNSADSVIPGWLGGSS</sequence>
<dbReference type="Proteomes" id="UP000569732">
    <property type="component" value="Unassembled WGS sequence"/>
</dbReference>
<reference evidence="2 3" key="1">
    <citation type="submission" date="2020-07" db="EMBL/GenBank/DDBJ databases">
        <title>Endozoicomonas sp. nov., isolated from sediment.</title>
        <authorList>
            <person name="Gu T."/>
        </authorList>
    </citation>
    <scope>NUCLEOTIDE SEQUENCE [LARGE SCALE GENOMIC DNA]</scope>
    <source>
        <strain evidence="2 3">SM1973</strain>
    </source>
</reference>
<accession>A0A853IFA8</accession>
<evidence type="ECO:0000313" key="2">
    <source>
        <dbReference type="EMBL" id="NYZ67845.1"/>
    </source>
</evidence>